<keyword evidence="4" id="KW-0808">Transferase</keyword>
<keyword evidence="15" id="KW-1185">Reference proteome</keyword>
<dbReference type="PROSITE" id="PS01245">
    <property type="entry name" value="RIO1"/>
    <property type="match status" value="1"/>
</dbReference>
<reference evidence="15" key="1">
    <citation type="journal article" date="2023" name="Commun. Biol.">
        <title>Genome analysis of Parmales, the sister group of diatoms, reveals the evolutionary specialization of diatoms from phago-mixotrophs to photoautotrophs.</title>
        <authorList>
            <person name="Ban H."/>
            <person name="Sato S."/>
            <person name="Yoshikawa S."/>
            <person name="Yamada K."/>
            <person name="Nakamura Y."/>
            <person name="Ichinomiya M."/>
            <person name="Sato N."/>
            <person name="Blanc-Mathieu R."/>
            <person name="Endo H."/>
            <person name="Kuwata A."/>
            <person name="Ogata H."/>
        </authorList>
    </citation>
    <scope>NUCLEOTIDE SEQUENCE [LARGE SCALE GENOMIC DNA]</scope>
    <source>
        <strain evidence="15">NIES 3701</strain>
    </source>
</reference>
<evidence type="ECO:0000259" key="13">
    <source>
        <dbReference type="SMART" id="SM00090"/>
    </source>
</evidence>
<dbReference type="EC" id="2.7.11.1" evidence="2"/>
<dbReference type="InterPro" id="IPR018934">
    <property type="entry name" value="RIO_dom"/>
</dbReference>
<name>A0A9W7DZL4_9STRA</name>
<feature type="compositionally biased region" description="Low complexity" evidence="12">
    <location>
        <begin position="135"/>
        <end position="153"/>
    </location>
</feature>
<keyword evidence="5" id="KW-0479">Metal-binding</keyword>
<evidence type="ECO:0000313" key="14">
    <source>
        <dbReference type="EMBL" id="GMH56548.1"/>
    </source>
</evidence>
<dbReference type="InterPro" id="IPR008266">
    <property type="entry name" value="Tyr_kinase_AS"/>
</dbReference>
<feature type="domain" description="RIO kinase" evidence="13">
    <location>
        <begin position="271"/>
        <end position="551"/>
    </location>
</feature>
<feature type="region of interest" description="Disordered" evidence="12">
    <location>
        <begin position="135"/>
        <end position="158"/>
    </location>
</feature>
<dbReference type="PANTHER" id="PTHR45723">
    <property type="entry name" value="SERINE/THREONINE-PROTEIN KINASE RIO1"/>
    <property type="match status" value="1"/>
</dbReference>
<dbReference type="OrthoDB" id="205248at2759"/>
<dbReference type="PROSITE" id="PS00109">
    <property type="entry name" value="PROTEIN_KINASE_TYR"/>
    <property type="match status" value="1"/>
</dbReference>
<dbReference type="AlphaFoldDB" id="A0A9W7DZL4"/>
<evidence type="ECO:0000256" key="9">
    <source>
        <dbReference type="ARBA" id="ARBA00022842"/>
    </source>
</evidence>
<accession>A0A9W7DZL4</accession>
<keyword evidence="6" id="KW-0547">Nucleotide-binding</keyword>
<keyword evidence="8" id="KW-0067">ATP-binding</keyword>
<dbReference type="InterPro" id="IPR051272">
    <property type="entry name" value="RIO-type_Ser/Thr_kinase"/>
</dbReference>
<evidence type="ECO:0000256" key="2">
    <source>
        <dbReference type="ARBA" id="ARBA00012513"/>
    </source>
</evidence>
<organism evidence="14 15">
    <name type="scientific">Triparma strigata</name>
    <dbReference type="NCBI Taxonomy" id="1606541"/>
    <lineage>
        <taxon>Eukaryota</taxon>
        <taxon>Sar</taxon>
        <taxon>Stramenopiles</taxon>
        <taxon>Ochrophyta</taxon>
        <taxon>Bolidophyceae</taxon>
        <taxon>Parmales</taxon>
        <taxon>Triparmaceae</taxon>
        <taxon>Triparma</taxon>
    </lineage>
</organism>
<keyword evidence="3" id="KW-0723">Serine/threonine-protein kinase</keyword>
<proteinExistence type="inferred from homology"/>
<dbReference type="InterPro" id="IPR000687">
    <property type="entry name" value="RIO_kinase"/>
</dbReference>
<dbReference type="GO" id="GO:0005524">
    <property type="term" value="F:ATP binding"/>
    <property type="evidence" value="ECO:0007669"/>
    <property type="project" value="UniProtKB-KW"/>
</dbReference>
<dbReference type="Gene3D" id="1.10.510.10">
    <property type="entry name" value="Transferase(Phosphotransferase) domain 1"/>
    <property type="match status" value="1"/>
</dbReference>
<evidence type="ECO:0000256" key="11">
    <source>
        <dbReference type="ARBA" id="ARBA00048679"/>
    </source>
</evidence>
<evidence type="ECO:0000256" key="1">
    <source>
        <dbReference type="ARBA" id="ARBA00009196"/>
    </source>
</evidence>
<dbReference type="InterPro" id="IPR018935">
    <property type="entry name" value="RIO_kinase_CS"/>
</dbReference>
<dbReference type="Pfam" id="PF01163">
    <property type="entry name" value="RIO1"/>
    <property type="match status" value="2"/>
</dbReference>
<evidence type="ECO:0000256" key="3">
    <source>
        <dbReference type="ARBA" id="ARBA00022527"/>
    </source>
</evidence>
<dbReference type="EMBL" id="BRXY01000040">
    <property type="protein sequence ID" value="GMH56548.1"/>
    <property type="molecule type" value="Genomic_DNA"/>
</dbReference>
<comment type="caution">
    <text evidence="14">The sequence shown here is derived from an EMBL/GenBank/DDBJ whole genome shotgun (WGS) entry which is preliminary data.</text>
</comment>
<dbReference type="Gene3D" id="3.30.200.20">
    <property type="entry name" value="Phosphorylase Kinase, domain 1"/>
    <property type="match status" value="1"/>
</dbReference>
<comment type="similarity">
    <text evidence="1">Belongs to the protein kinase superfamily. RIO-type Ser/Thr kinase family.</text>
</comment>
<dbReference type="GO" id="GO:0046872">
    <property type="term" value="F:metal ion binding"/>
    <property type="evidence" value="ECO:0007669"/>
    <property type="project" value="UniProtKB-KW"/>
</dbReference>
<comment type="catalytic activity">
    <reaction evidence="10">
        <text>L-threonyl-[protein] + ATP = O-phospho-L-threonyl-[protein] + ADP + H(+)</text>
        <dbReference type="Rhea" id="RHEA:46608"/>
        <dbReference type="Rhea" id="RHEA-COMP:11060"/>
        <dbReference type="Rhea" id="RHEA-COMP:11605"/>
        <dbReference type="ChEBI" id="CHEBI:15378"/>
        <dbReference type="ChEBI" id="CHEBI:30013"/>
        <dbReference type="ChEBI" id="CHEBI:30616"/>
        <dbReference type="ChEBI" id="CHEBI:61977"/>
        <dbReference type="ChEBI" id="CHEBI:456216"/>
        <dbReference type="EC" id="2.7.11.1"/>
    </reaction>
</comment>
<dbReference type="InterPro" id="IPR011009">
    <property type="entry name" value="Kinase-like_dom_sf"/>
</dbReference>
<sequence length="637" mass="70837">MWGSQNAAGGRSLADIIREEESRHNPAPPSSGPGPTSKEDYELQLALAISASMSTTTSHPPPTTAIPPTNPTNPIPPTPPAHTDADSNTFSNDKLDESLALALQLQNQEEEQLAAFKRDTKTINAGNSKVKIAFTRPPSTHTHSDTTSNSSPPERFGADDVERYEVLYGLKDTQEQSHEDELTAANSGFQMNPALPPNTSFKRLPGTDFVQDAETKELRTKHDPSLNLARNARNLQSASGNVSDKVYNSYKSKLKTTHKGVAKHGTGQAESVTGGKTADGALDANVLQVIRKAIDAQIIDACHGCVKEGKEAQIFYAYRNQSTPPPLPPAPTYTPPHVAVKVMKRIQDFRNRGSYVDGDVRFHRKAFKDYDKRDQVALWAEKEFRNLTRSFLAGVAVPRPIMFKQNLLMMNFLGDDGFPAPNLKDVENMDGFSSAKRVVHYYCETIVGVKRLYICAQLIHGDLSEYNIMLVPSEQIRQQVSSVEDQDLDDPSKRLPVKTNRIVLIDFAQAVQKSHPEGEKLLLRDVNRVNKFFSKYITTLSDEDITSFIKGPIEPEGVDEWVDLGAVDEEENGAENGDDSEPELIEIVEEEEEESSNGLFSDTTSIKKDKWRHRKLDLNDFKAFELLHEQVTKIQPK</sequence>
<evidence type="ECO:0000256" key="12">
    <source>
        <dbReference type="SAM" id="MobiDB-lite"/>
    </source>
</evidence>
<dbReference type="GO" id="GO:0004674">
    <property type="term" value="F:protein serine/threonine kinase activity"/>
    <property type="evidence" value="ECO:0007669"/>
    <property type="project" value="UniProtKB-KW"/>
</dbReference>
<keyword evidence="9" id="KW-0460">Magnesium</keyword>
<evidence type="ECO:0000256" key="6">
    <source>
        <dbReference type="ARBA" id="ARBA00022741"/>
    </source>
</evidence>
<evidence type="ECO:0000256" key="7">
    <source>
        <dbReference type="ARBA" id="ARBA00022777"/>
    </source>
</evidence>
<keyword evidence="7" id="KW-0418">Kinase</keyword>
<feature type="compositionally biased region" description="Pro residues" evidence="12">
    <location>
        <begin position="59"/>
        <end position="80"/>
    </location>
</feature>
<dbReference type="SUPFAM" id="SSF56112">
    <property type="entry name" value="Protein kinase-like (PK-like)"/>
    <property type="match status" value="1"/>
</dbReference>
<dbReference type="SMART" id="SM00090">
    <property type="entry name" value="RIO"/>
    <property type="match status" value="1"/>
</dbReference>
<comment type="catalytic activity">
    <reaction evidence="11">
        <text>L-seryl-[protein] + ATP = O-phospho-L-seryl-[protein] + ADP + H(+)</text>
        <dbReference type="Rhea" id="RHEA:17989"/>
        <dbReference type="Rhea" id="RHEA-COMP:9863"/>
        <dbReference type="Rhea" id="RHEA-COMP:11604"/>
        <dbReference type="ChEBI" id="CHEBI:15378"/>
        <dbReference type="ChEBI" id="CHEBI:29999"/>
        <dbReference type="ChEBI" id="CHEBI:30616"/>
        <dbReference type="ChEBI" id="CHEBI:83421"/>
        <dbReference type="ChEBI" id="CHEBI:456216"/>
        <dbReference type="EC" id="2.7.11.1"/>
    </reaction>
</comment>
<gene>
    <name evidence="14" type="ORF">TrST_g9045</name>
</gene>
<protein>
    <recommendedName>
        <fullName evidence="2">non-specific serine/threonine protein kinase</fullName>
        <ecNumber evidence="2">2.7.11.1</ecNumber>
    </recommendedName>
</protein>
<feature type="region of interest" description="Disordered" evidence="12">
    <location>
        <begin position="1"/>
        <end position="91"/>
    </location>
</feature>
<evidence type="ECO:0000256" key="10">
    <source>
        <dbReference type="ARBA" id="ARBA00047899"/>
    </source>
</evidence>
<dbReference type="Proteomes" id="UP001165085">
    <property type="component" value="Unassembled WGS sequence"/>
</dbReference>
<evidence type="ECO:0000313" key="15">
    <source>
        <dbReference type="Proteomes" id="UP001165085"/>
    </source>
</evidence>
<evidence type="ECO:0000256" key="4">
    <source>
        <dbReference type="ARBA" id="ARBA00022679"/>
    </source>
</evidence>
<evidence type="ECO:0000256" key="5">
    <source>
        <dbReference type="ARBA" id="ARBA00022723"/>
    </source>
</evidence>
<evidence type="ECO:0000256" key="8">
    <source>
        <dbReference type="ARBA" id="ARBA00022840"/>
    </source>
</evidence>